<organism evidence="2">
    <name type="scientific">Passalora fulva</name>
    <name type="common">Tomato leaf mold</name>
    <name type="synonym">Cladosporium fulvum</name>
    <dbReference type="NCBI Taxonomy" id="5499"/>
    <lineage>
        <taxon>Eukaryota</taxon>
        <taxon>Fungi</taxon>
        <taxon>Dikarya</taxon>
        <taxon>Ascomycota</taxon>
        <taxon>Pezizomycotina</taxon>
        <taxon>Dothideomycetes</taxon>
        <taxon>Dothideomycetidae</taxon>
        <taxon>Mycosphaerellales</taxon>
        <taxon>Mycosphaerellaceae</taxon>
        <taxon>Fulvia</taxon>
    </lineage>
</organism>
<dbReference type="OrthoDB" id="10423003at2759"/>
<proteinExistence type="predicted"/>
<protein>
    <submittedName>
        <fullName evidence="3">Ecp29</fullName>
    </submittedName>
    <submittedName>
        <fullName evidence="2">Extracellular protein 29</fullName>
    </submittedName>
</protein>
<keyword evidence="1" id="KW-0732">Signal</keyword>
<name>A0A1P8YXN5_PASFU</name>
<gene>
    <name evidence="2" type="primary">Ecp29</name>
    <name evidence="3" type="ORF">CLAFUR5_14671</name>
</gene>
<reference evidence="3" key="2">
    <citation type="submission" date="2021-12" db="EMBL/GenBank/DDBJ databases">
        <authorList>
            <person name="Zaccaron A."/>
            <person name="Stergiopoulos I."/>
        </authorList>
    </citation>
    <scope>NUCLEOTIDE SEQUENCE</scope>
    <source>
        <strain evidence="3">Race5_Kim</strain>
    </source>
</reference>
<reference evidence="3" key="3">
    <citation type="journal article" date="2022" name="Microb. Genom.">
        <title>A chromosome-scale genome assembly of the tomato pathogen Cladosporium fulvum reveals a compartmentalized genome architecture and the presence of a dispensable chromosome.</title>
        <authorList>
            <person name="Zaccaron A.Z."/>
            <person name="Chen L.H."/>
            <person name="Samaras A."/>
            <person name="Stergiopoulos I."/>
        </authorList>
    </citation>
    <scope>NUCLEOTIDE SEQUENCE</scope>
    <source>
        <strain evidence="3">Race5_Kim</strain>
    </source>
</reference>
<reference evidence="2" key="1">
    <citation type="submission" date="2016-10" db="EMBL/GenBank/DDBJ databases">
        <title>Novel effectors identified in the apoplast of Cladosporium fulvum-infected tomato.</title>
        <authorList>
            <person name="Mesarich C.H."/>
            <person name="de Wit P.J.G.M."/>
        </authorList>
    </citation>
    <scope>NUCLEOTIDE SEQUENCE</scope>
    <source>
        <strain evidence="2">0WU</strain>
    </source>
</reference>
<dbReference type="EMBL" id="KX943103">
    <property type="protein sequence ID" value="AQA29274.1"/>
    <property type="molecule type" value="Genomic_DNA"/>
</dbReference>
<evidence type="ECO:0000256" key="1">
    <source>
        <dbReference type="SAM" id="SignalP"/>
    </source>
</evidence>
<dbReference type="AlphaFoldDB" id="A0A1P8YXN5"/>
<feature type="chain" id="PRO_5040671792" evidence="1">
    <location>
        <begin position="21"/>
        <end position="266"/>
    </location>
</feature>
<feature type="signal peptide" evidence="1">
    <location>
        <begin position="1"/>
        <end position="20"/>
    </location>
</feature>
<dbReference type="EMBL" id="CP090169">
    <property type="protein sequence ID" value="UJO19794.1"/>
    <property type="molecule type" value="Genomic_DNA"/>
</dbReference>
<evidence type="ECO:0000313" key="3">
    <source>
        <dbReference type="EMBL" id="UJO19794.1"/>
    </source>
</evidence>
<evidence type="ECO:0000313" key="4">
    <source>
        <dbReference type="Proteomes" id="UP000756132"/>
    </source>
</evidence>
<accession>A0A1P8YXN5</accession>
<dbReference type="Proteomes" id="UP000756132">
    <property type="component" value="Chromosome 7"/>
</dbReference>
<sequence length="266" mass="29222">MAGFLATALLLAANLATVHGNYCTFYSDDKCTSQVGSVNYEAGNENCLFNSGHFIDCDIKGINYGIEQYPRHQCGGNPKGYFGFDGTCTDIAAIASREYQYKLYISGITTRATSGGVNKTEGTLPFPVDEPPEPQAQSSLNYVEGLTAKDKAALEKRADTCEARIEFYYGNECKGPAAVFDEQVPVLGPKDSNYMSPCHNDGLYGRYVTKRSTCDVVLWDGDNCTGKPQDLFTEPLGCRVVHGEDYTVRSWQWRCDVDACNDQFGT</sequence>
<keyword evidence="4" id="KW-1185">Reference proteome</keyword>
<evidence type="ECO:0000313" key="2">
    <source>
        <dbReference type="EMBL" id="AQA29274.1"/>
    </source>
</evidence>